<reference evidence="7 8" key="1">
    <citation type="submission" date="2021-06" db="EMBL/GenBank/DDBJ databases">
        <title>Caerostris extrusa draft genome.</title>
        <authorList>
            <person name="Kono N."/>
            <person name="Arakawa K."/>
        </authorList>
    </citation>
    <scope>NUCLEOTIDE SEQUENCE [LARGE SCALE GENOMIC DNA]</scope>
</reference>
<dbReference type="PROSITE" id="PS00028">
    <property type="entry name" value="ZINC_FINGER_C2H2_1"/>
    <property type="match status" value="1"/>
</dbReference>
<keyword evidence="8" id="KW-1185">Reference proteome</keyword>
<dbReference type="PROSITE" id="PS50157">
    <property type="entry name" value="ZINC_FINGER_C2H2_2"/>
    <property type="match status" value="1"/>
</dbReference>
<sequence length="100" mass="11039">MLRNRMCANFCDKAFTESGTLVKHIRSHTGENHLHVVNAVKGIPKISTSNVTCLNTLMKTEESAILAAMNSPLRNLLDLTSVGRLNKVVLRGMPSERVVH</sequence>
<feature type="domain" description="C2H2-type" evidence="6">
    <location>
        <begin position="5"/>
        <end position="33"/>
    </location>
</feature>
<dbReference type="SUPFAM" id="SSF57667">
    <property type="entry name" value="beta-beta-alpha zinc fingers"/>
    <property type="match status" value="1"/>
</dbReference>
<dbReference type="GO" id="GO:0008270">
    <property type="term" value="F:zinc ion binding"/>
    <property type="evidence" value="ECO:0007669"/>
    <property type="project" value="UniProtKB-KW"/>
</dbReference>
<keyword evidence="2" id="KW-0677">Repeat</keyword>
<dbReference type="FunFam" id="3.30.160.60:FF:000072">
    <property type="entry name" value="zinc finger protein 143 isoform X1"/>
    <property type="match status" value="1"/>
</dbReference>
<proteinExistence type="predicted"/>
<organism evidence="7 8">
    <name type="scientific">Caerostris extrusa</name>
    <name type="common">Bark spider</name>
    <name type="synonym">Caerostris bankana</name>
    <dbReference type="NCBI Taxonomy" id="172846"/>
    <lineage>
        <taxon>Eukaryota</taxon>
        <taxon>Metazoa</taxon>
        <taxon>Ecdysozoa</taxon>
        <taxon>Arthropoda</taxon>
        <taxon>Chelicerata</taxon>
        <taxon>Arachnida</taxon>
        <taxon>Araneae</taxon>
        <taxon>Araneomorphae</taxon>
        <taxon>Entelegynae</taxon>
        <taxon>Araneoidea</taxon>
        <taxon>Araneidae</taxon>
        <taxon>Caerostris</taxon>
    </lineage>
</organism>
<dbReference type="Proteomes" id="UP001054945">
    <property type="component" value="Unassembled WGS sequence"/>
</dbReference>
<accession>A0AAV4WVR0</accession>
<comment type="caution">
    <text evidence="7">The sequence shown here is derived from an EMBL/GenBank/DDBJ whole genome shotgun (WGS) entry which is preliminary data.</text>
</comment>
<dbReference type="Gene3D" id="3.30.160.60">
    <property type="entry name" value="Classic Zinc Finger"/>
    <property type="match status" value="1"/>
</dbReference>
<evidence type="ECO:0000256" key="4">
    <source>
        <dbReference type="ARBA" id="ARBA00022833"/>
    </source>
</evidence>
<evidence type="ECO:0000256" key="3">
    <source>
        <dbReference type="ARBA" id="ARBA00022771"/>
    </source>
</evidence>
<evidence type="ECO:0000313" key="7">
    <source>
        <dbReference type="EMBL" id="GIY85966.1"/>
    </source>
</evidence>
<evidence type="ECO:0000256" key="2">
    <source>
        <dbReference type="ARBA" id="ARBA00022737"/>
    </source>
</evidence>
<evidence type="ECO:0000256" key="1">
    <source>
        <dbReference type="ARBA" id="ARBA00022723"/>
    </source>
</evidence>
<name>A0AAV4WVR0_CAEEX</name>
<dbReference type="InterPro" id="IPR013087">
    <property type="entry name" value="Znf_C2H2_type"/>
</dbReference>
<evidence type="ECO:0000259" key="6">
    <source>
        <dbReference type="PROSITE" id="PS50157"/>
    </source>
</evidence>
<keyword evidence="3 5" id="KW-0863">Zinc-finger</keyword>
<gene>
    <name evidence="7" type="ORF">CEXT_241341</name>
</gene>
<dbReference type="EMBL" id="BPLR01016721">
    <property type="protein sequence ID" value="GIY85966.1"/>
    <property type="molecule type" value="Genomic_DNA"/>
</dbReference>
<protein>
    <recommendedName>
        <fullName evidence="6">C2H2-type domain-containing protein</fullName>
    </recommendedName>
</protein>
<keyword evidence="1" id="KW-0479">Metal-binding</keyword>
<evidence type="ECO:0000256" key="5">
    <source>
        <dbReference type="PROSITE-ProRule" id="PRU00042"/>
    </source>
</evidence>
<dbReference type="AlphaFoldDB" id="A0AAV4WVR0"/>
<evidence type="ECO:0000313" key="8">
    <source>
        <dbReference type="Proteomes" id="UP001054945"/>
    </source>
</evidence>
<keyword evidence="4" id="KW-0862">Zinc</keyword>
<dbReference type="InterPro" id="IPR036236">
    <property type="entry name" value="Znf_C2H2_sf"/>
</dbReference>